<dbReference type="SUPFAM" id="SSF81301">
    <property type="entry name" value="Nucleotidyltransferase"/>
    <property type="match status" value="1"/>
</dbReference>
<dbReference type="Pfam" id="PF00027">
    <property type="entry name" value="cNMP_binding"/>
    <property type="match status" value="1"/>
</dbReference>
<dbReference type="Proteomes" id="UP000193827">
    <property type="component" value="Unassembled WGS sequence"/>
</dbReference>
<reference evidence="5 6" key="1">
    <citation type="submission" date="2017-03" db="EMBL/GenBank/DDBJ databases">
        <authorList>
            <person name="Afonso C.L."/>
            <person name="Miller P.J."/>
            <person name="Scott M.A."/>
            <person name="Spackman E."/>
            <person name="Goraichik I."/>
            <person name="Dimitrov K.M."/>
            <person name="Suarez D.L."/>
            <person name="Swayne D.E."/>
        </authorList>
    </citation>
    <scope>NUCLEOTIDE SEQUENCE [LARGE SCALE GENOMIC DNA]</scope>
    <source>
        <strain evidence="5 6">CECT 8287</strain>
    </source>
</reference>
<dbReference type="InterPro" id="IPR014710">
    <property type="entry name" value="RmlC-like_jellyroll"/>
</dbReference>
<accession>A0A1Y5T317</accession>
<dbReference type="InterPro" id="IPR043519">
    <property type="entry name" value="NT_sf"/>
</dbReference>
<dbReference type="PANTHER" id="PTHR43080:SF2">
    <property type="entry name" value="CBS DOMAIN-CONTAINING PROTEIN"/>
    <property type="match status" value="1"/>
</dbReference>
<keyword evidence="1 2" id="KW-0129">CBS domain</keyword>
<evidence type="ECO:0000259" key="4">
    <source>
        <dbReference type="PROSITE" id="PS51371"/>
    </source>
</evidence>
<proteinExistence type="predicted"/>
<dbReference type="RefSeq" id="WP_085893116.1">
    <property type="nucleotide sequence ID" value="NZ_FWFL01000007.1"/>
</dbReference>
<dbReference type="InterPro" id="IPR051257">
    <property type="entry name" value="Diverse_CBS-Domain"/>
</dbReference>
<feature type="domain" description="Cyclic nucleotide-binding" evidence="3">
    <location>
        <begin position="17"/>
        <end position="116"/>
    </location>
</feature>
<dbReference type="CDD" id="cd05401">
    <property type="entry name" value="NT_GlnE_GlnD_like"/>
    <property type="match status" value="1"/>
</dbReference>
<gene>
    <name evidence="5" type="ORF">PEL8287_02895</name>
</gene>
<evidence type="ECO:0000313" key="6">
    <source>
        <dbReference type="Proteomes" id="UP000193827"/>
    </source>
</evidence>
<dbReference type="SUPFAM" id="SSF51206">
    <property type="entry name" value="cAMP-binding domain-like"/>
    <property type="match status" value="1"/>
</dbReference>
<dbReference type="SMART" id="SM00116">
    <property type="entry name" value="CBS"/>
    <property type="match status" value="2"/>
</dbReference>
<protein>
    <submittedName>
        <fullName evidence="5">Putative voltage-gated ClC-type chloride channel ClcB</fullName>
    </submittedName>
</protein>
<dbReference type="PROSITE" id="PS51371">
    <property type="entry name" value="CBS"/>
    <property type="match status" value="2"/>
</dbReference>
<dbReference type="SMART" id="SM00100">
    <property type="entry name" value="cNMP"/>
    <property type="match status" value="1"/>
</dbReference>
<dbReference type="GO" id="GO:0008773">
    <property type="term" value="F:[protein-PII] uridylyltransferase activity"/>
    <property type="evidence" value="ECO:0007669"/>
    <property type="project" value="InterPro"/>
</dbReference>
<dbReference type="PROSITE" id="PS50042">
    <property type="entry name" value="CNMP_BINDING_3"/>
    <property type="match status" value="1"/>
</dbReference>
<dbReference type="PANTHER" id="PTHR43080">
    <property type="entry name" value="CBS DOMAIN-CONTAINING PROTEIN CBSX3, MITOCHONDRIAL"/>
    <property type="match status" value="1"/>
</dbReference>
<evidence type="ECO:0000256" key="1">
    <source>
        <dbReference type="ARBA" id="ARBA00023122"/>
    </source>
</evidence>
<dbReference type="Pfam" id="PF03445">
    <property type="entry name" value="DUF294"/>
    <property type="match status" value="1"/>
</dbReference>
<dbReference type="InterPro" id="IPR018821">
    <property type="entry name" value="DUF294_put_nucleoTrafse_sb-bd"/>
</dbReference>
<dbReference type="Gene3D" id="2.60.120.10">
    <property type="entry name" value="Jelly Rolls"/>
    <property type="match status" value="1"/>
</dbReference>
<dbReference type="InterPro" id="IPR005105">
    <property type="entry name" value="GlnD_Uridyltrans_N"/>
</dbReference>
<sequence length="614" mass="66902">MADDPSDILDVLKQHAPFDMLPEALRAEIAPGITRIEAREGEILFSEGARLAGLYLVESGALDIVSSHADLVSRRGPGDIMGERGLLRDGLAMLTARATEASTLLLIPPKIFFDLIERVPEFEIWFERARPSSSMTSDDGPYATGLTALQVSDLMSATPISCASDSTITDVAKMMRAHSISSVVVMDGSALKGIITAHDLTNKVLAEGLTGDVPVHQIMTPDPMTIAPDALGLDALMMLSDHGINHLPVVVNAQIVGMVGKTDLFRQQAATASHMIADIVQAEDAHDMAAVMTRVPTLLTQLVSAGARPNAITRRITDITDAITHRLLGLAEKKLGPPPVPYLWLACGSQGRREQTGVSDQDNCLILDDAFKPEHDDYFAEMAQFVSDGLNTCGFVYCPGDMMATNPRWRQPIRVWREYFNKWISEPDNEAQMLASVMFDLRPISGENGLFDELQQQVLTRARANSIFVAHMVSNSLKHTPPLSLFRGFALIRSGEHKNKVDLKHSGVVPVVDLGRVYALEGAIKAVNTYDRLKAAREAGIVSESGARDLIDAYDLIAETRLRHQAAQIRAGEAPDNFMAPNQLSDLERNHLRDAFMVIKTMQSALGQGRGSLG</sequence>
<keyword evidence="6" id="KW-1185">Reference proteome</keyword>
<feature type="domain" description="CBS" evidence="4">
    <location>
        <begin position="155"/>
        <end position="213"/>
    </location>
</feature>
<evidence type="ECO:0000259" key="3">
    <source>
        <dbReference type="PROSITE" id="PS50042"/>
    </source>
</evidence>
<evidence type="ECO:0000256" key="2">
    <source>
        <dbReference type="PROSITE-ProRule" id="PRU00703"/>
    </source>
</evidence>
<dbReference type="InterPro" id="IPR000595">
    <property type="entry name" value="cNMP-bd_dom"/>
</dbReference>
<dbReference type="InterPro" id="IPR046342">
    <property type="entry name" value="CBS_dom_sf"/>
</dbReference>
<evidence type="ECO:0000313" key="5">
    <source>
        <dbReference type="EMBL" id="SLN54406.1"/>
    </source>
</evidence>
<organism evidence="5 6">
    <name type="scientific">Roseovarius litorisediminis</name>
    <dbReference type="NCBI Taxonomy" id="1312363"/>
    <lineage>
        <taxon>Bacteria</taxon>
        <taxon>Pseudomonadati</taxon>
        <taxon>Pseudomonadota</taxon>
        <taxon>Alphaproteobacteria</taxon>
        <taxon>Rhodobacterales</taxon>
        <taxon>Roseobacteraceae</taxon>
        <taxon>Roseovarius</taxon>
    </lineage>
</organism>
<dbReference type="CDD" id="cd04587">
    <property type="entry name" value="CBS_pair_CAP-ED_NT_Pol-beta-like_DUF294_assoc"/>
    <property type="match status" value="1"/>
</dbReference>
<dbReference type="AlphaFoldDB" id="A0A1Y5T317"/>
<dbReference type="Gene3D" id="3.10.580.10">
    <property type="entry name" value="CBS-domain"/>
    <property type="match status" value="1"/>
</dbReference>
<dbReference type="Pfam" id="PF10335">
    <property type="entry name" value="DUF294_C"/>
    <property type="match status" value="1"/>
</dbReference>
<dbReference type="Pfam" id="PF00571">
    <property type="entry name" value="CBS"/>
    <property type="match status" value="2"/>
</dbReference>
<dbReference type="CDD" id="cd00038">
    <property type="entry name" value="CAP_ED"/>
    <property type="match status" value="1"/>
</dbReference>
<dbReference type="SUPFAM" id="SSF54631">
    <property type="entry name" value="CBS-domain pair"/>
    <property type="match status" value="1"/>
</dbReference>
<name>A0A1Y5T317_9RHOB</name>
<dbReference type="InterPro" id="IPR018490">
    <property type="entry name" value="cNMP-bd_dom_sf"/>
</dbReference>
<dbReference type="OrthoDB" id="9808528at2"/>
<dbReference type="EMBL" id="FWFL01000007">
    <property type="protein sequence ID" value="SLN54406.1"/>
    <property type="molecule type" value="Genomic_DNA"/>
</dbReference>
<dbReference type="InterPro" id="IPR000644">
    <property type="entry name" value="CBS_dom"/>
</dbReference>
<feature type="domain" description="CBS" evidence="4">
    <location>
        <begin position="219"/>
        <end position="279"/>
    </location>
</feature>